<keyword evidence="9 12" id="KW-0418">Kinase</keyword>
<dbReference type="EMBL" id="VNWL01000010">
    <property type="protein sequence ID" value="TXK05087.1"/>
    <property type="molecule type" value="Genomic_DNA"/>
</dbReference>
<dbReference type="GO" id="GO:0006096">
    <property type="term" value="P:glycolytic process"/>
    <property type="evidence" value="ECO:0007669"/>
    <property type="project" value="UniProtKB-UniRule"/>
</dbReference>
<evidence type="ECO:0000256" key="11">
    <source>
        <dbReference type="ARBA" id="ARBA00023152"/>
    </source>
</evidence>
<dbReference type="SUPFAM" id="SSF53748">
    <property type="entry name" value="Phosphoglycerate kinase"/>
    <property type="match status" value="1"/>
</dbReference>
<evidence type="ECO:0000313" key="17">
    <source>
        <dbReference type="EMBL" id="TXK05087.1"/>
    </source>
</evidence>
<dbReference type="Proteomes" id="UP000284189">
    <property type="component" value="Unassembled WGS sequence"/>
</dbReference>
<evidence type="ECO:0000256" key="1">
    <source>
        <dbReference type="ARBA" id="ARBA00000642"/>
    </source>
</evidence>
<feature type="binding site" evidence="12 13">
    <location>
        <begin position="19"/>
        <end position="21"/>
    </location>
    <ligand>
        <name>substrate</name>
    </ligand>
</feature>
<dbReference type="GO" id="GO:0043531">
    <property type="term" value="F:ADP binding"/>
    <property type="evidence" value="ECO:0007669"/>
    <property type="project" value="TreeGrafter"/>
</dbReference>
<evidence type="ECO:0000256" key="9">
    <source>
        <dbReference type="ARBA" id="ARBA00022777"/>
    </source>
</evidence>
<feature type="binding site" evidence="12">
    <location>
        <position position="35"/>
    </location>
    <ligand>
        <name>substrate</name>
    </ligand>
</feature>
<dbReference type="FunFam" id="3.40.50.1260:FF:000006">
    <property type="entry name" value="Phosphoglycerate kinase"/>
    <property type="match status" value="1"/>
</dbReference>
<sequence>MKTIDDFNFEGKKALIRVDFNVPLDGNFNVTDTSRIEAAKPTILKVLEDGGSAVLMSHLGRPKGKVNPDMSLSHICETVSEIIGVQVKFAKDCVGPEAEKAVADLQDGEVLLLENLRFHNEEEAGDETFSKELAKLGDIYVNDAFGTAHRAHASTTIVAKFFPDHKCFGYLLAKEIKAIDKVMETGEKPVTAILGGSKVSSKITIIENILDKVDNLIIGGGMTYTFVKAHGGKVGDSICEDDKMELALDILKQADAKNVKVYLPVDVLAADAFDNNANTKFVDVDKIPDGWQGLDAGPKTLEIFKQVILASKTILWNGPVGVFEMENFANGTIAIGNYIDEATQKGAFSLVGGGDSVAAVKQFGFEDKVSYVSTGGGAMLESLEGRTLPGIAAILD</sequence>
<evidence type="ECO:0000256" key="4">
    <source>
        <dbReference type="ARBA" id="ARBA00011245"/>
    </source>
</evidence>
<comment type="caution">
    <text evidence="16">The sequence shown here is derived from an EMBL/GenBank/DDBJ whole genome shotgun (WGS) entry which is preliminary data.</text>
</comment>
<comment type="similarity">
    <text evidence="3 12 15">Belongs to the phosphoglycerate kinase family.</text>
</comment>
<reference evidence="17 19" key="2">
    <citation type="submission" date="2019-07" db="EMBL/GenBank/DDBJ databases">
        <title>Draft genome of two Muricauda strains isolated from deep sea.</title>
        <authorList>
            <person name="Sun C."/>
        </authorList>
    </citation>
    <scope>NUCLEOTIDE SEQUENCE [LARGE SCALE GENOMIC DNA]</scope>
    <source>
        <strain evidence="17 19">NH166</strain>
    </source>
</reference>
<dbReference type="OrthoDB" id="9808460at2"/>
<dbReference type="FunFam" id="3.40.50.1260:FF:000003">
    <property type="entry name" value="Phosphoglycerate kinase"/>
    <property type="match status" value="1"/>
</dbReference>
<organism evidence="16 18">
    <name type="scientific">Flagellimonas aequoris</name>
    <dbReference type="NCBI Taxonomy" id="2306997"/>
    <lineage>
        <taxon>Bacteria</taxon>
        <taxon>Pseudomonadati</taxon>
        <taxon>Bacteroidota</taxon>
        <taxon>Flavobacteriia</taxon>
        <taxon>Flavobacteriales</taxon>
        <taxon>Flavobacteriaceae</taxon>
        <taxon>Flagellimonas</taxon>
    </lineage>
</organism>
<keyword evidence="7 12" id="KW-0808">Transferase</keyword>
<feature type="binding site" evidence="13">
    <location>
        <position position="35"/>
    </location>
    <ligand>
        <name>(2R)-3-phosphoglycerate</name>
        <dbReference type="ChEBI" id="CHEBI:58272"/>
    </ligand>
</feature>
<dbReference type="GO" id="GO:0004618">
    <property type="term" value="F:phosphoglycerate kinase activity"/>
    <property type="evidence" value="ECO:0007669"/>
    <property type="project" value="UniProtKB-UniRule"/>
</dbReference>
<feature type="binding site" evidence="12 14">
    <location>
        <position position="324"/>
    </location>
    <ligand>
        <name>ATP</name>
        <dbReference type="ChEBI" id="CHEBI:30616"/>
    </ligand>
</feature>
<keyword evidence="10 12" id="KW-0067">ATP-binding</keyword>
<dbReference type="AlphaFoldDB" id="A0A418NA98"/>
<dbReference type="InterPro" id="IPR015824">
    <property type="entry name" value="Phosphoglycerate_kinase_N"/>
</dbReference>
<feature type="binding site" evidence="12 14">
    <location>
        <position position="202"/>
    </location>
    <ligand>
        <name>ATP</name>
        <dbReference type="ChEBI" id="CHEBI:30616"/>
    </ligand>
</feature>
<dbReference type="HAMAP" id="MF_00145">
    <property type="entry name" value="Phosphoglyc_kinase"/>
    <property type="match status" value="1"/>
</dbReference>
<dbReference type="InterPro" id="IPR001576">
    <property type="entry name" value="Phosphoglycerate_kinase"/>
</dbReference>
<dbReference type="Gene3D" id="3.40.50.1260">
    <property type="entry name" value="Phosphoglycerate kinase, N-terminal domain"/>
    <property type="match status" value="2"/>
</dbReference>
<dbReference type="EC" id="2.7.2.3" evidence="5 12"/>
<dbReference type="CDD" id="cd00318">
    <property type="entry name" value="Phosphoglycerate_kinase"/>
    <property type="match status" value="1"/>
</dbReference>
<dbReference type="PANTHER" id="PTHR11406">
    <property type="entry name" value="PHOSPHOGLYCERATE KINASE"/>
    <property type="match status" value="1"/>
</dbReference>
<dbReference type="GO" id="GO:0005524">
    <property type="term" value="F:ATP binding"/>
    <property type="evidence" value="ECO:0007669"/>
    <property type="project" value="UniProtKB-KW"/>
</dbReference>
<evidence type="ECO:0000313" key="16">
    <source>
        <dbReference type="EMBL" id="RIV72587.1"/>
    </source>
</evidence>
<dbReference type="RefSeq" id="WP_119639204.1">
    <property type="nucleotide sequence ID" value="NZ_QXFJ01000011.1"/>
</dbReference>
<feature type="binding site" evidence="12 13">
    <location>
        <begin position="58"/>
        <end position="61"/>
    </location>
    <ligand>
        <name>substrate</name>
    </ligand>
</feature>
<evidence type="ECO:0000256" key="14">
    <source>
        <dbReference type="PIRSR" id="PIRSR000724-2"/>
    </source>
</evidence>
<feature type="binding site" evidence="12">
    <location>
        <position position="117"/>
    </location>
    <ligand>
        <name>substrate</name>
    </ligand>
</feature>
<dbReference type="GO" id="GO:0006094">
    <property type="term" value="P:gluconeogenesis"/>
    <property type="evidence" value="ECO:0007669"/>
    <property type="project" value="TreeGrafter"/>
</dbReference>
<dbReference type="UniPathway" id="UPA00109">
    <property type="reaction ID" value="UER00185"/>
</dbReference>
<dbReference type="Pfam" id="PF00162">
    <property type="entry name" value="PGK"/>
    <property type="match status" value="1"/>
</dbReference>
<keyword evidence="11 12" id="KW-0324">Glycolysis</keyword>
<feature type="binding site" evidence="13">
    <location>
        <position position="150"/>
    </location>
    <ligand>
        <name>(2R)-3-phosphoglycerate</name>
        <dbReference type="ChEBI" id="CHEBI:58272"/>
    </ligand>
</feature>
<evidence type="ECO:0000256" key="5">
    <source>
        <dbReference type="ARBA" id="ARBA00013061"/>
    </source>
</evidence>
<proteinExistence type="inferred from homology"/>
<protein>
    <recommendedName>
        <fullName evidence="6 12">Phosphoglycerate kinase</fullName>
        <ecNumber evidence="5 12">2.7.2.3</ecNumber>
    </recommendedName>
</protein>
<comment type="subunit">
    <text evidence="4 12">Monomer.</text>
</comment>
<name>A0A418NA98_9FLAO</name>
<feature type="binding site" evidence="12 14">
    <location>
        <begin position="353"/>
        <end position="356"/>
    </location>
    <ligand>
        <name>ATP</name>
        <dbReference type="ChEBI" id="CHEBI:30616"/>
    </ligand>
</feature>
<gene>
    <name evidence="12" type="primary">pgk</name>
    <name evidence="16" type="ORF">D2U88_04945</name>
    <name evidence="17" type="ORF">FQ019_04915</name>
</gene>
<evidence type="ECO:0000256" key="15">
    <source>
        <dbReference type="RuleBase" id="RU000532"/>
    </source>
</evidence>
<evidence type="ECO:0000256" key="7">
    <source>
        <dbReference type="ARBA" id="ARBA00022679"/>
    </source>
</evidence>
<keyword evidence="19" id="KW-1185">Reference proteome</keyword>
<dbReference type="InterPro" id="IPR036043">
    <property type="entry name" value="Phosphoglycerate_kinase_sf"/>
</dbReference>
<dbReference type="GO" id="GO:0005829">
    <property type="term" value="C:cytosol"/>
    <property type="evidence" value="ECO:0007669"/>
    <property type="project" value="TreeGrafter"/>
</dbReference>
<accession>A0A418NA98</accession>
<dbReference type="PRINTS" id="PR00477">
    <property type="entry name" value="PHGLYCKINASE"/>
</dbReference>
<evidence type="ECO:0000256" key="13">
    <source>
        <dbReference type="PIRSR" id="PIRSR000724-1"/>
    </source>
</evidence>
<dbReference type="PIRSF" id="PIRSF000724">
    <property type="entry name" value="Pgk"/>
    <property type="match status" value="1"/>
</dbReference>
<evidence type="ECO:0000256" key="2">
    <source>
        <dbReference type="ARBA" id="ARBA00004838"/>
    </source>
</evidence>
<feature type="binding site" evidence="12">
    <location>
        <position position="293"/>
    </location>
    <ligand>
        <name>ATP</name>
        <dbReference type="ChEBI" id="CHEBI:30616"/>
    </ligand>
</feature>
<evidence type="ECO:0000256" key="12">
    <source>
        <dbReference type="HAMAP-Rule" id="MF_00145"/>
    </source>
</evidence>
<comment type="pathway">
    <text evidence="2 12">Carbohydrate degradation; glycolysis; pyruvate from D-glyceraldehyde 3-phosphate: step 2/5.</text>
</comment>
<feature type="binding site" evidence="12">
    <location>
        <position position="150"/>
    </location>
    <ligand>
        <name>substrate</name>
    </ligand>
</feature>
<dbReference type="PANTHER" id="PTHR11406:SF23">
    <property type="entry name" value="PHOSPHOGLYCERATE KINASE 1, CHLOROPLASTIC-RELATED"/>
    <property type="match status" value="1"/>
</dbReference>
<evidence type="ECO:0000256" key="6">
    <source>
        <dbReference type="ARBA" id="ARBA00016471"/>
    </source>
</evidence>
<reference evidence="16 18" key="1">
    <citation type="submission" date="2018-08" db="EMBL/GenBank/DDBJ databases">
        <title>Proposal of Muricauda 72 sp.nov. and Muricauda NH166 sp.nov., isolated from seawater.</title>
        <authorList>
            <person name="Cheng H."/>
            <person name="Wu Y.-H."/>
            <person name="Guo L.-L."/>
            <person name="Xu X.-W."/>
        </authorList>
    </citation>
    <scope>NUCLEOTIDE SEQUENCE [LARGE SCALE GENOMIC DNA]</scope>
    <source>
        <strain evidence="16 18">NH166</strain>
    </source>
</reference>
<evidence type="ECO:0000256" key="10">
    <source>
        <dbReference type="ARBA" id="ARBA00022840"/>
    </source>
</evidence>
<feature type="binding site" evidence="13">
    <location>
        <position position="117"/>
    </location>
    <ligand>
        <name>(2R)-3-phosphoglycerate</name>
        <dbReference type="ChEBI" id="CHEBI:58272"/>
    </ligand>
</feature>
<comment type="subcellular location">
    <subcellularLocation>
        <location evidence="12">Cytoplasm</location>
    </subcellularLocation>
</comment>
<evidence type="ECO:0000256" key="3">
    <source>
        <dbReference type="ARBA" id="ARBA00008982"/>
    </source>
</evidence>
<evidence type="ECO:0000256" key="8">
    <source>
        <dbReference type="ARBA" id="ARBA00022741"/>
    </source>
</evidence>
<dbReference type="EMBL" id="QXFJ01000011">
    <property type="protein sequence ID" value="RIV72587.1"/>
    <property type="molecule type" value="Genomic_DNA"/>
</dbReference>
<evidence type="ECO:0000313" key="19">
    <source>
        <dbReference type="Proteomes" id="UP000321528"/>
    </source>
</evidence>
<dbReference type="Proteomes" id="UP000321528">
    <property type="component" value="Unassembled WGS sequence"/>
</dbReference>
<keyword evidence="12" id="KW-0963">Cytoplasm</keyword>
<keyword evidence="8 12" id="KW-0547">Nucleotide-binding</keyword>
<evidence type="ECO:0000313" key="18">
    <source>
        <dbReference type="Proteomes" id="UP000284189"/>
    </source>
</evidence>
<comment type="catalytic activity">
    <reaction evidence="1 12 15">
        <text>(2R)-3-phosphoglycerate + ATP = (2R)-3-phospho-glyceroyl phosphate + ADP</text>
        <dbReference type="Rhea" id="RHEA:14801"/>
        <dbReference type="ChEBI" id="CHEBI:30616"/>
        <dbReference type="ChEBI" id="CHEBI:57604"/>
        <dbReference type="ChEBI" id="CHEBI:58272"/>
        <dbReference type="ChEBI" id="CHEBI:456216"/>
        <dbReference type="EC" id="2.7.2.3"/>
    </reaction>
</comment>